<dbReference type="GO" id="GO:0003677">
    <property type="term" value="F:DNA binding"/>
    <property type="evidence" value="ECO:0007669"/>
    <property type="project" value="UniProtKB-KW"/>
</dbReference>
<dbReference type="AlphaFoldDB" id="A0A9E7TIC4"/>
<dbReference type="KEGG" id="mend:L6E24_12810"/>
<dbReference type="EMBL" id="CP096115">
    <property type="protein sequence ID" value="UUX92218.1"/>
    <property type="molecule type" value="Genomic_DNA"/>
</dbReference>
<dbReference type="RefSeq" id="WP_257742368.1">
    <property type="nucleotide sequence ID" value="NZ_CP096115.1"/>
</dbReference>
<reference evidence="3" key="1">
    <citation type="submission" date="2022-04" db="EMBL/GenBank/DDBJ databases">
        <title>Complete genome of Methanoplanus endosymbiosus DSM 3599.</title>
        <authorList>
            <person name="Chen S.-C."/>
            <person name="You Y.-T."/>
            <person name="Zhou Y.-Z."/>
            <person name="Lai M.-C."/>
        </authorList>
    </citation>
    <scope>NUCLEOTIDE SEQUENCE</scope>
    <source>
        <strain evidence="3">DSM 3599</strain>
    </source>
</reference>
<proteinExistence type="predicted"/>
<evidence type="ECO:0000256" key="1">
    <source>
        <dbReference type="ARBA" id="ARBA00023125"/>
    </source>
</evidence>
<keyword evidence="4" id="KW-1185">Reference proteome</keyword>
<evidence type="ECO:0000313" key="3">
    <source>
        <dbReference type="EMBL" id="UUX92218.1"/>
    </source>
</evidence>
<protein>
    <submittedName>
        <fullName evidence="3">Transposase</fullName>
    </submittedName>
</protein>
<accession>A0A9E7TIC4</accession>
<dbReference type="Pfam" id="PF07282">
    <property type="entry name" value="Cas12f1-like_TNB"/>
    <property type="match status" value="1"/>
</dbReference>
<dbReference type="GeneID" id="74308598"/>
<dbReference type="Proteomes" id="UP001060368">
    <property type="component" value="Chromosome"/>
</dbReference>
<evidence type="ECO:0000313" key="4">
    <source>
        <dbReference type="Proteomes" id="UP001060368"/>
    </source>
</evidence>
<sequence>MTLSVRDWVCPDCGMHHDRDINAAINIKKFALDRQNLIGI</sequence>
<organism evidence="3 4">
    <name type="scientific">Methanoplanus endosymbiosus</name>
    <dbReference type="NCBI Taxonomy" id="33865"/>
    <lineage>
        <taxon>Archaea</taxon>
        <taxon>Methanobacteriati</taxon>
        <taxon>Methanobacteriota</taxon>
        <taxon>Stenosarchaea group</taxon>
        <taxon>Methanomicrobia</taxon>
        <taxon>Methanomicrobiales</taxon>
        <taxon>Methanomicrobiaceae</taxon>
        <taxon>Methanoplanus</taxon>
    </lineage>
</organism>
<evidence type="ECO:0000259" key="2">
    <source>
        <dbReference type="Pfam" id="PF07282"/>
    </source>
</evidence>
<name>A0A9E7TIC4_9EURY</name>
<keyword evidence="1" id="KW-0238">DNA-binding</keyword>
<gene>
    <name evidence="3" type="ORF">L6E24_12810</name>
</gene>
<dbReference type="InterPro" id="IPR010095">
    <property type="entry name" value="Cas12f1-like_TNB"/>
</dbReference>
<feature type="domain" description="Cas12f1-like TNB" evidence="2">
    <location>
        <begin position="5"/>
        <end position="27"/>
    </location>
</feature>